<organism evidence="1 2">
    <name type="scientific">Boeremia exigua</name>
    <dbReference type="NCBI Taxonomy" id="749465"/>
    <lineage>
        <taxon>Eukaryota</taxon>
        <taxon>Fungi</taxon>
        <taxon>Dikarya</taxon>
        <taxon>Ascomycota</taxon>
        <taxon>Pezizomycotina</taxon>
        <taxon>Dothideomycetes</taxon>
        <taxon>Pleosporomycetidae</taxon>
        <taxon>Pleosporales</taxon>
        <taxon>Pleosporineae</taxon>
        <taxon>Didymellaceae</taxon>
        <taxon>Boeremia</taxon>
    </lineage>
</organism>
<dbReference type="Proteomes" id="UP001153331">
    <property type="component" value="Unassembled WGS sequence"/>
</dbReference>
<accession>A0ACC2I5J6</accession>
<gene>
    <name evidence="1" type="ORF">OPT61_g6730</name>
</gene>
<evidence type="ECO:0000313" key="2">
    <source>
        <dbReference type="Proteomes" id="UP001153331"/>
    </source>
</evidence>
<name>A0ACC2I5J6_9PLEO</name>
<sequence length="96" mass="9431">MYLNVTALWAKTAQAAWGNNGALDDGACVSGSVTTREQQTGGGASNPSGTEDGAPGSSESKDAAAGLRPSGDGWTAIVVCAAVVVSSMGLGMGIVW</sequence>
<evidence type="ECO:0000313" key="1">
    <source>
        <dbReference type="EMBL" id="KAJ8110420.1"/>
    </source>
</evidence>
<keyword evidence="2" id="KW-1185">Reference proteome</keyword>
<protein>
    <submittedName>
        <fullName evidence="1">Uncharacterized protein</fullName>
    </submittedName>
</protein>
<comment type="caution">
    <text evidence="1">The sequence shown here is derived from an EMBL/GenBank/DDBJ whole genome shotgun (WGS) entry which is preliminary data.</text>
</comment>
<dbReference type="EMBL" id="JAPHNI010000501">
    <property type="protein sequence ID" value="KAJ8110420.1"/>
    <property type="molecule type" value="Genomic_DNA"/>
</dbReference>
<reference evidence="1" key="1">
    <citation type="submission" date="2022-11" db="EMBL/GenBank/DDBJ databases">
        <title>Genome Sequence of Boeremia exigua.</title>
        <authorList>
            <person name="Buettner E."/>
        </authorList>
    </citation>
    <scope>NUCLEOTIDE SEQUENCE</scope>
    <source>
        <strain evidence="1">CU02</strain>
    </source>
</reference>
<proteinExistence type="predicted"/>